<dbReference type="FunFam" id="3.30.160.60:FF:000303">
    <property type="entry name" value="Zinc finger protein 41"/>
    <property type="match status" value="1"/>
</dbReference>
<dbReference type="GO" id="GO:0008270">
    <property type="term" value="F:zinc ion binding"/>
    <property type="evidence" value="ECO:0007669"/>
    <property type="project" value="UniProtKB-UniRule"/>
</dbReference>
<accession>A0AA38J8C9</accession>
<dbReference type="Proteomes" id="UP001168821">
    <property type="component" value="Unassembled WGS sequence"/>
</dbReference>
<comment type="subcellular location">
    <subcellularLocation>
        <location evidence="2">Nucleus</location>
    </subcellularLocation>
</comment>
<dbReference type="PANTHER" id="PTHR24404">
    <property type="entry name" value="ZINC FINGER PROTEIN"/>
    <property type="match status" value="1"/>
</dbReference>
<dbReference type="PROSITE" id="PS00028">
    <property type="entry name" value="ZINC_FINGER_C2H2_1"/>
    <property type="match status" value="12"/>
</dbReference>
<dbReference type="FunFam" id="3.30.160.60:FF:001049">
    <property type="entry name" value="zinc finger protein 319"/>
    <property type="match status" value="1"/>
</dbReference>
<dbReference type="AlphaFoldDB" id="A0AA38J8C9"/>
<evidence type="ECO:0000313" key="16">
    <source>
        <dbReference type="EMBL" id="KAJ3667146.1"/>
    </source>
</evidence>
<dbReference type="EMBL" id="JALNTZ010000001">
    <property type="protein sequence ID" value="KAJ3667146.1"/>
    <property type="molecule type" value="Genomic_DNA"/>
</dbReference>
<feature type="binding site" evidence="12">
    <location>
        <position position="7"/>
    </location>
    <ligand>
        <name>Zn(2+)</name>
        <dbReference type="ChEBI" id="CHEBI:29105"/>
    </ligand>
</feature>
<dbReference type="FunFam" id="3.30.160.60:FF:000557">
    <property type="entry name" value="zinc finger and SCAN domain-containing protein 29"/>
    <property type="match status" value="1"/>
</dbReference>
<feature type="domain" description="C2H2-type" evidence="13">
    <location>
        <begin position="321"/>
        <end position="348"/>
    </location>
</feature>
<keyword evidence="8" id="KW-0238">DNA-binding</keyword>
<dbReference type="FunFam" id="3.30.160.60:FF:000512">
    <property type="entry name" value="zinc finger protein 197 isoform X1"/>
    <property type="match status" value="1"/>
</dbReference>
<feature type="domain" description="ZAD" evidence="14">
    <location>
        <begin position="5"/>
        <end position="75"/>
    </location>
</feature>
<dbReference type="PANTHER" id="PTHR24404:SF114">
    <property type="entry name" value="KLUMPFUSS, ISOFORM B-RELATED"/>
    <property type="match status" value="1"/>
</dbReference>
<feature type="domain" description="C2H2-type" evidence="13">
    <location>
        <begin position="217"/>
        <end position="244"/>
    </location>
</feature>
<dbReference type="EMBL" id="JALNTZ010000001">
    <property type="protein sequence ID" value="KAJ3667106.1"/>
    <property type="molecule type" value="Genomic_DNA"/>
</dbReference>
<evidence type="ECO:0000259" key="14">
    <source>
        <dbReference type="PROSITE" id="PS51915"/>
    </source>
</evidence>
<evidence type="ECO:0000256" key="1">
    <source>
        <dbReference type="ARBA" id="ARBA00003767"/>
    </source>
</evidence>
<dbReference type="InterPro" id="IPR036236">
    <property type="entry name" value="Znf_C2H2_sf"/>
</dbReference>
<feature type="domain" description="C2H2-type" evidence="13">
    <location>
        <begin position="405"/>
        <end position="432"/>
    </location>
</feature>
<evidence type="ECO:0000256" key="3">
    <source>
        <dbReference type="ARBA" id="ARBA00022723"/>
    </source>
</evidence>
<dbReference type="PROSITE" id="PS51915">
    <property type="entry name" value="ZAD"/>
    <property type="match status" value="1"/>
</dbReference>
<keyword evidence="9" id="KW-0804">Transcription</keyword>
<evidence type="ECO:0000256" key="4">
    <source>
        <dbReference type="ARBA" id="ARBA00022737"/>
    </source>
</evidence>
<dbReference type="Gene3D" id="3.40.1800.20">
    <property type="match status" value="1"/>
</dbReference>
<dbReference type="InterPro" id="IPR050589">
    <property type="entry name" value="Ikaros_C2H2-ZF"/>
</dbReference>
<dbReference type="InterPro" id="IPR013087">
    <property type="entry name" value="Znf_C2H2_type"/>
</dbReference>
<proteinExistence type="predicted"/>
<feature type="domain" description="C2H2-type" evidence="13">
    <location>
        <begin position="489"/>
        <end position="516"/>
    </location>
</feature>
<dbReference type="GO" id="GO:0006357">
    <property type="term" value="P:regulation of transcription by RNA polymerase II"/>
    <property type="evidence" value="ECO:0007669"/>
    <property type="project" value="TreeGrafter"/>
</dbReference>
<feature type="binding site" evidence="12">
    <location>
        <position position="48"/>
    </location>
    <ligand>
        <name>Zn(2+)</name>
        <dbReference type="ChEBI" id="CHEBI:29105"/>
    </ligand>
</feature>
<evidence type="ECO:0000256" key="2">
    <source>
        <dbReference type="ARBA" id="ARBA00004123"/>
    </source>
</evidence>
<evidence type="ECO:0000256" key="6">
    <source>
        <dbReference type="ARBA" id="ARBA00022833"/>
    </source>
</evidence>
<evidence type="ECO:0000313" key="15">
    <source>
        <dbReference type="EMBL" id="KAJ3667106.1"/>
    </source>
</evidence>
<protein>
    <submittedName>
        <fullName evidence="15">Uncharacterized protein</fullName>
    </submittedName>
</protein>
<dbReference type="Gene3D" id="3.30.160.60">
    <property type="entry name" value="Classic Zinc Finger"/>
    <property type="match status" value="11"/>
</dbReference>
<dbReference type="FunFam" id="3.30.160.60:FF:000882">
    <property type="entry name" value="Predicted gene, 21060"/>
    <property type="match status" value="1"/>
</dbReference>
<reference evidence="15" key="1">
    <citation type="journal article" date="2023" name="G3 (Bethesda)">
        <title>Whole genome assemblies of Zophobas morio and Tenebrio molitor.</title>
        <authorList>
            <person name="Kaur S."/>
            <person name="Stinson S.A."/>
            <person name="diCenzo G.C."/>
        </authorList>
    </citation>
    <scope>NUCLEOTIDE SEQUENCE</scope>
    <source>
        <strain evidence="15">QUZm001</strain>
    </source>
</reference>
<feature type="domain" description="C2H2-type" evidence="13">
    <location>
        <begin position="189"/>
        <end position="216"/>
    </location>
</feature>
<keyword evidence="5 11" id="KW-0863">Zinc-finger</keyword>
<dbReference type="Pfam" id="PF00096">
    <property type="entry name" value="zf-C2H2"/>
    <property type="match status" value="9"/>
</dbReference>
<feature type="domain" description="C2H2-type" evidence="13">
    <location>
        <begin position="293"/>
        <end position="320"/>
    </location>
</feature>
<gene>
    <name evidence="15" type="ORF">Zmor_002512</name>
    <name evidence="16" type="ORF">Zmor_002548</name>
</gene>
<dbReference type="Pfam" id="PF07776">
    <property type="entry name" value="zf-AD"/>
    <property type="match status" value="1"/>
</dbReference>
<sequence length="542" mass="61818">MKLDKICRTCLLEKAGLKPLFGACVANMLMSCASIQVIEGDGLPGQICTQCLQMVNRAYSFKQQCEKSDASLRQYINSVGLQTVALQNESNIMITDMKADQLFGSSEVLQQSSIFQDIFNDATSHSLVDNFGNQNASTVVSDLAETMESLQTIAEQCLPETWETDTQIMSCQSTSQETTNCSTFDLNLYRCQFCEDIFKDEWSLGEHIKIHTGQNKYFCSICGKVCATPVMLDKHVMDHSIDKANFEEKKLCNTNFMCNICDQTFSDEKFLKKHLKEIHFGALDDLTDGERKHVCTICNKSYKQNKLLVMHMRSHTGERPLSCEVCGRTFALPSSLYKHRNIHCNEKKFGCNICGKKFNQSSNLTSHLRTHTGEKPYICNLCGKACASSVNRDIHMRIHTGEKPYKCVRCNSAFATSTQLKKHTMKHTGEKPYHCWQCGKAFRQKETRDTHVRYHTGERPYACTLCPKKYIAASHLRVHMKNHNNDRKYHCHICMKKFVEARILKSHILTHTGQKPYSCEYCGSQFSQSGSLNNHIKNRHRQ</sequence>
<comment type="function">
    <text evidence="1">May be involved in transcriptional regulation.</text>
</comment>
<dbReference type="InterPro" id="IPR012934">
    <property type="entry name" value="Znf_AD"/>
</dbReference>
<evidence type="ECO:0000256" key="9">
    <source>
        <dbReference type="ARBA" id="ARBA00023163"/>
    </source>
</evidence>
<name>A0AA38J8C9_9CUCU</name>
<dbReference type="SUPFAM" id="SSF57667">
    <property type="entry name" value="beta-beta-alpha zinc fingers"/>
    <property type="match status" value="6"/>
</dbReference>
<evidence type="ECO:0000256" key="10">
    <source>
        <dbReference type="ARBA" id="ARBA00023242"/>
    </source>
</evidence>
<dbReference type="GO" id="GO:0003700">
    <property type="term" value="F:DNA-binding transcription factor activity"/>
    <property type="evidence" value="ECO:0007669"/>
    <property type="project" value="TreeGrafter"/>
</dbReference>
<evidence type="ECO:0000256" key="5">
    <source>
        <dbReference type="ARBA" id="ARBA00022771"/>
    </source>
</evidence>
<dbReference type="FunFam" id="3.30.160.60:FF:004574">
    <property type="match status" value="1"/>
</dbReference>
<feature type="domain" description="C2H2-type" evidence="13">
    <location>
        <begin position="256"/>
        <end position="284"/>
    </location>
</feature>
<feature type="binding site" evidence="12">
    <location>
        <position position="51"/>
    </location>
    <ligand>
        <name>Zn(2+)</name>
        <dbReference type="ChEBI" id="CHEBI:29105"/>
    </ligand>
</feature>
<feature type="domain" description="C2H2-type" evidence="13">
    <location>
        <begin position="517"/>
        <end position="542"/>
    </location>
</feature>
<feature type="domain" description="C2H2-type" evidence="13">
    <location>
        <begin position="433"/>
        <end position="460"/>
    </location>
</feature>
<evidence type="ECO:0000256" key="7">
    <source>
        <dbReference type="ARBA" id="ARBA00023015"/>
    </source>
</evidence>
<evidence type="ECO:0000256" key="11">
    <source>
        <dbReference type="PROSITE-ProRule" id="PRU00042"/>
    </source>
</evidence>
<dbReference type="SMART" id="SM00355">
    <property type="entry name" value="ZnF_C2H2"/>
    <property type="match status" value="12"/>
</dbReference>
<comment type="caution">
    <text evidence="15">The sequence shown here is derived from an EMBL/GenBank/DDBJ whole genome shotgun (WGS) entry which is preliminary data.</text>
</comment>
<keyword evidence="4" id="KW-0677">Repeat</keyword>
<keyword evidence="7" id="KW-0805">Transcription regulation</keyword>
<feature type="binding site" evidence="12">
    <location>
        <position position="10"/>
    </location>
    <ligand>
        <name>Zn(2+)</name>
        <dbReference type="ChEBI" id="CHEBI:29105"/>
    </ligand>
</feature>
<dbReference type="SUPFAM" id="SSF57716">
    <property type="entry name" value="Glucocorticoid receptor-like (DNA-binding domain)"/>
    <property type="match status" value="1"/>
</dbReference>
<evidence type="ECO:0000256" key="12">
    <source>
        <dbReference type="PROSITE-ProRule" id="PRU01263"/>
    </source>
</evidence>
<dbReference type="SMART" id="SM00868">
    <property type="entry name" value="zf-AD"/>
    <property type="match status" value="1"/>
</dbReference>
<dbReference type="GO" id="GO:0005634">
    <property type="term" value="C:nucleus"/>
    <property type="evidence" value="ECO:0007669"/>
    <property type="project" value="UniProtKB-SubCell"/>
</dbReference>
<evidence type="ECO:0000256" key="8">
    <source>
        <dbReference type="ARBA" id="ARBA00023125"/>
    </source>
</evidence>
<feature type="domain" description="C2H2-type" evidence="13">
    <location>
        <begin position="377"/>
        <end position="404"/>
    </location>
</feature>
<keyword evidence="17" id="KW-1185">Reference proteome</keyword>
<keyword evidence="10" id="KW-0539">Nucleus</keyword>
<organism evidence="15 17">
    <name type="scientific">Zophobas morio</name>
    <dbReference type="NCBI Taxonomy" id="2755281"/>
    <lineage>
        <taxon>Eukaryota</taxon>
        <taxon>Metazoa</taxon>
        <taxon>Ecdysozoa</taxon>
        <taxon>Arthropoda</taxon>
        <taxon>Hexapoda</taxon>
        <taxon>Insecta</taxon>
        <taxon>Pterygota</taxon>
        <taxon>Neoptera</taxon>
        <taxon>Endopterygota</taxon>
        <taxon>Coleoptera</taxon>
        <taxon>Polyphaga</taxon>
        <taxon>Cucujiformia</taxon>
        <taxon>Tenebrionidae</taxon>
        <taxon>Zophobas</taxon>
    </lineage>
</organism>
<dbReference type="PROSITE" id="PS50157">
    <property type="entry name" value="ZINC_FINGER_C2H2_2"/>
    <property type="match status" value="12"/>
</dbReference>
<evidence type="ECO:0000259" key="13">
    <source>
        <dbReference type="PROSITE" id="PS50157"/>
    </source>
</evidence>
<dbReference type="PROSITE" id="PS51257">
    <property type="entry name" value="PROKAR_LIPOPROTEIN"/>
    <property type="match status" value="1"/>
</dbReference>
<feature type="domain" description="C2H2-type" evidence="13">
    <location>
        <begin position="461"/>
        <end position="488"/>
    </location>
</feature>
<feature type="domain" description="C2H2-type" evidence="13">
    <location>
        <begin position="349"/>
        <end position="376"/>
    </location>
</feature>
<evidence type="ECO:0000313" key="17">
    <source>
        <dbReference type="Proteomes" id="UP001168821"/>
    </source>
</evidence>
<keyword evidence="6 12" id="KW-0862">Zinc</keyword>
<dbReference type="FunFam" id="3.30.160.60:FF:000097">
    <property type="entry name" value="Zinc finger protein"/>
    <property type="match status" value="2"/>
</dbReference>
<dbReference type="GO" id="GO:0000978">
    <property type="term" value="F:RNA polymerase II cis-regulatory region sequence-specific DNA binding"/>
    <property type="evidence" value="ECO:0007669"/>
    <property type="project" value="TreeGrafter"/>
</dbReference>
<keyword evidence="3 12" id="KW-0479">Metal-binding</keyword>
<dbReference type="FunFam" id="3.30.160.60:FF:002534">
    <property type="entry name" value="Uncharacterized protein, isoform B"/>
    <property type="match status" value="1"/>
</dbReference>